<dbReference type="SUPFAM" id="SSF53335">
    <property type="entry name" value="S-adenosyl-L-methionine-dependent methyltransferases"/>
    <property type="match status" value="1"/>
</dbReference>
<feature type="region of interest" description="Disordered" evidence="10">
    <location>
        <begin position="1"/>
        <end position="26"/>
    </location>
</feature>
<reference evidence="11" key="1">
    <citation type="submission" date="2020-11" db="EMBL/GenBank/DDBJ databases">
        <authorList>
            <consortium name="DOE Joint Genome Institute"/>
            <person name="Ahrendt S."/>
            <person name="Riley R."/>
            <person name="Andreopoulos W."/>
            <person name="Labutti K."/>
            <person name="Pangilinan J."/>
            <person name="Ruiz-Duenas F.J."/>
            <person name="Barrasa J.M."/>
            <person name="Sanchez-Garcia M."/>
            <person name="Camarero S."/>
            <person name="Miyauchi S."/>
            <person name="Serrano A."/>
            <person name="Linde D."/>
            <person name="Babiker R."/>
            <person name="Drula E."/>
            <person name="Ayuso-Fernandez I."/>
            <person name="Pacheco R."/>
            <person name="Padilla G."/>
            <person name="Ferreira P."/>
            <person name="Barriuso J."/>
            <person name="Kellner H."/>
            <person name="Castanera R."/>
            <person name="Alfaro M."/>
            <person name="Ramirez L."/>
            <person name="Pisabarro A.G."/>
            <person name="Kuo A."/>
            <person name="Tritt A."/>
            <person name="Lipzen A."/>
            <person name="He G."/>
            <person name="Yan M."/>
            <person name="Ng V."/>
            <person name="Cullen D."/>
            <person name="Martin F."/>
            <person name="Rosso M.-N."/>
            <person name="Henrissat B."/>
            <person name="Hibbett D."/>
            <person name="Martinez A.T."/>
            <person name="Grigoriev I.V."/>
        </authorList>
    </citation>
    <scope>NUCLEOTIDE SEQUENCE</scope>
    <source>
        <strain evidence="11">ATCC 90797</strain>
    </source>
</reference>
<evidence type="ECO:0000256" key="10">
    <source>
        <dbReference type="SAM" id="MobiDB-lite"/>
    </source>
</evidence>
<dbReference type="PANTHER" id="PTHR14614:SF39">
    <property type="entry name" value="HISTIDINE PROTEIN METHYLTRANSFERASE 1 HOMOLOG"/>
    <property type="match status" value="1"/>
</dbReference>
<comment type="caution">
    <text evidence="11">The sequence shown here is derived from an EMBL/GenBank/DDBJ whole genome shotgun (WGS) entry which is preliminary data.</text>
</comment>
<evidence type="ECO:0000256" key="2">
    <source>
        <dbReference type="ARBA" id="ARBA00004496"/>
    </source>
</evidence>
<keyword evidence="8" id="KW-0539">Nucleus</keyword>
<evidence type="ECO:0000256" key="5">
    <source>
        <dbReference type="ARBA" id="ARBA00022603"/>
    </source>
</evidence>
<dbReference type="EC" id="2.1.1.85" evidence="3"/>
<evidence type="ECO:0000256" key="7">
    <source>
        <dbReference type="ARBA" id="ARBA00022691"/>
    </source>
</evidence>
<evidence type="ECO:0000256" key="3">
    <source>
        <dbReference type="ARBA" id="ARBA00012533"/>
    </source>
</evidence>
<dbReference type="GO" id="GO:0032259">
    <property type="term" value="P:methylation"/>
    <property type="evidence" value="ECO:0007669"/>
    <property type="project" value="UniProtKB-KW"/>
</dbReference>
<sequence>MSEAQEVDEKPDQGEENPGSSLKFIDSPSDLVPGVYEGGLKTWECALDLVDYLESSKIRSPMGKVILELGCGTAIPSIYLLDRLFSLPKSTGLPMTHIHLQDYNAAVLQLVTLPNILLNWYMSPASAYFRESISTCEVSFPLVDSTAPGELPITPELVTAFRDSLLMFNISLRFFSGSWETFDIDESLSLPRDRGDAANRDRTYDVVLTSETIYRVESLSALIELMQKAVGQHEYQCLVAAKVLYFGVGGGVSEFVARVEGQSGRVGTVWENSGGVGRKIMRVQWP</sequence>
<keyword evidence="7" id="KW-0949">S-adenosyl-L-methionine</keyword>
<dbReference type="Gene3D" id="3.40.50.150">
    <property type="entry name" value="Vaccinia Virus protein VP39"/>
    <property type="match status" value="1"/>
</dbReference>
<dbReference type="InterPro" id="IPR029063">
    <property type="entry name" value="SAM-dependent_MTases_sf"/>
</dbReference>
<dbReference type="OrthoDB" id="1723750at2759"/>
<protein>
    <recommendedName>
        <fullName evidence="3">protein-histidine N-methyltransferase</fullName>
        <ecNumber evidence="3">2.1.1.85</ecNumber>
    </recommendedName>
</protein>
<dbReference type="GO" id="GO:0018064">
    <property type="term" value="F:protein-L-histidine N-tele-methyltransferase activity"/>
    <property type="evidence" value="ECO:0007669"/>
    <property type="project" value="UniProtKB-EC"/>
</dbReference>
<keyword evidence="6" id="KW-0808">Transferase</keyword>
<evidence type="ECO:0000256" key="8">
    <source>
        <dbReference type="ARBA" id="ARBA00023242"/>
    </source>
</evidence>
<comment type="similarity">
    <text evidence="9">Belongs to the methyltransferase superfamily. METTL18 family.</text>
</comment>
<proteinExistence type="inferred from homology"/>
<gene>
    <name evidence="11" type="ORF">BDN71DRAFT_1451286</name>
</gene>
<keyword evidence="5" id="KW-0489">Methyltransferase</keyword>
<name>A0A9P6DEJ1_PLEER</name>
<evidence type="ECO:0000256" key="6">
    <source>
        <dbReference type="ARBA" id="ARBA00022679"/>
    </source>
</evidence>
<keyword evidence="12" id="KW-1185">Reference proteome</keyword>
<dbReference type="EMBL" id="MU154599">
    <property type="protein sequence ID" value="KAF9492580.1"/>
    <property type="molecule type" value="Genomic_DNA"/>
</dbReference>
<dbReference type="AlphaFoldDB" id="A0A9P6DEJ1"/>
<keyword evidence="4" id="KW-0963">Cytoplasm</keyword>
<dbReference type="GO" id="GO:0005737">
    <property type="term" value="C:cytoplasm"/>
    <property type="evidence" value="ECO:0007669"/>
    <property type="project" value="UniProtKB-SubCell"/>
</dbReference>
<accession>A0A9P6DEJ1</accession>
<dbReference type="InterPro" id="IPR019410">
    <property type="entry name" value="Methyltransf_16"/>
</dbReference>
<organism evidence="11 12">
    <name type="scientific">Pleurotus eryngii</name>
    <name type="common">Boletus of the steppes</name>
    <dbReference type="NCBI Taxonomy" id="5323"/>
    <lineage>
        <taxon>Eukaryota</taxon>
        <taxon>Fungi</taxon>
        <taxon>Dikarya</taxon>
        <taxon>Basidiomycota</taxon>
        <taxon>Agaricomycotina</taxon>
        <taxon>Agaricomycetes</taxon>
        <taxon>Agaricomycetidae</taxon>
        <taxon>Agaricales</taxon>
        <taxon>Pleurotineae</taxon>
        <taxon>Pleurotaceae</taxon>
        <taxon>Pleurotus</taxon>
    </lineage>
</organism>
<evidence type="ECO:0000313" key="12">
    <source>
        <dbReference type="Proteomes" id="UP000807025"/>
    </source>
</evidence>
<evidence type="ECO:0000256" key="1">
    <source>
        <dbReference type="ARBA" id="ARBA00004123"/>
    </source>
</evidence>
<evidence type="ECO:0000256" key="4">
    <source>
        <dbReference type="ARBA" id="ARBA00022490"/>
    </source>
</evidence>
<dbReference type="Proteomes" id="UP000807025">
    <property type="component" value="Unassembled WGS sequence"/>
</dbReference>
<dbReference type="GO" id="GO:0005634">
    <property type="term" value="C:nucleus"/>
    <property type="evidence" value="ECO:0007669"/>
    <property type="project" value="UniProtKB-SubCell"/>
</dbReference>
<comment type="subcellular location">
    <subcellularLocation>
        <location evidence="2">Cytoplasm</location>
    </subcellularLocation>
    <subcellularLocation>
        <location evidence="1">Nucleus</location>
    </subcellularLocation>
</comment>
<evidence type="ECO:0000313" key="11">
    <source>
        <dbReference type="EMBL" id="KAF9492580.1"/>
    </source>
</evidence>
<evidence type="ECO:0000256" key="9">
    <source>
        <dbReference type="ARBA" id="ARBA00038126"/>
    </source>
</evidence>
<dbReference type="PANTHER" id="PTHR14614">
    <property type="entry name" value="HEPATOCELLULAR CARCINOMA-ASSOCIATED ANTIGEN"/>
    <property type="match status" value="1"/>
</dbReference>